<dbReference type="SUPFAM" id="SSF52540">
    <property type="entry name" value="P-loop containing nucleoside triphosphate hydrolases"/>
    <property type="match status" value="1"/>
</dbReference>
<dbReference type="Proteomes" id="UP000782312">
    <property type="component" value="Unassembled WGS sequence"/>
</dbReference>
<dbReference type="NCBIfam" id="NF004384">
    <property type="entry name" value="PRK05748.1"/>
    <property type="match status" value="1"/>
</dbReference>
<evidence type="ECO:0000256" key="1">
    <source>
        <dbReference type="ARBA" id="ARBA00008428"/>
    </source>
</evidence>
<evidence type="ECO:0000256" key="9">
    <source>
        <dbReference type="ARBA" id="ARBA00023235"/>
    </source>
</evidence>
<protein>
    <recommendedName>
        <fullName evidence="12 13">Replicative DNA helicase</fullName>
        <ecNumber evidence="12 13">5.6.2.3</ecNumber>
    </recommendedName>
</protein>
<keyword evidence="4 13" id="KW-0547">Nucleotide-binding</keyword>
<evidence type="ECO:0000256" key="5">
    <source>
        <dbReference type="ARBA" id="ARBA00022801"/>
    </source>
</evidence>
<dbReference type="GO" id="GO:1990077">
    <property type="term" value="C:primosome complex"/>
    <property type="evidence" value="ECO:0007669"/>
    <property type="project" value="UniProtKB-UniRule"/>
</dbReference>
<evidence type="ECO:0000256" key="8">
    <source>
        <dbReference type="ARBA" id="ARBA00023125"/>
    </source>
</evidence>
<dbReference type="InterPro" id="IPR003593">
    <property type="entry name" value="AAA+_ATPase"/>
</dbReference>
<evidence type="ECO:0000259" key="15">
    <source>
        <dbReference type="PROSITE" id="PS51199"/>
    </source>
</evidence>
<comment type="similarity">
    <text evidence="1 13">Belongs to the helicase family. DnaB subfamily.</text>
</comment>
<evidence type="ECO:0000256" key="6">
    <source>
        <dbReference type="ARBA" id="ARBA00022806"/>
    </source>
</evidence>
<dbReference type="GO" id="GO:0043139">
    <property type="term" value="F:5'-3' DNA helicase activity"/>
    <property type="evidence" value="ECO:0007669"/>
    <property type="project" value="UniProtKB-EC"/>
</dbReference>
<organism evidence="16 17">
    <name type="scientific">Tectimicrobiota bacterium</name>
    <dbReference type="NCBI Taxonomy" id="2528274"/>
    <lineage>
        <taxon>Bacteria</taxon>
        <taxon>Pseudomonadati</taxon>
        <taxon>Nitrospinota/Tectimicrobiota group</taxon>
        <taxon>Candidatus Tectimicrobiota</taxon>
    </lineage>
</organism>
<evidence type="ECO:0000256" key="13">
    <source>
        <dbReference type="RuleBase" id="RU362085"/>
    </source>
</evidence>
<evidence type="ECO:0000313" key="16">
    <source>
        <dbReference type="EMBL" id="MBI3128865.1"/>
    </source>
</evidence>
<dbReference type="AlphaFoldDB" id="A0A932I002"/>
<feature type="region of interest" description="Disordered" evidence="14">
    <location>
        <begin position="484"/>
        <end position="506"/>
    </location>
</feature>
<dbReference type="Pfam" id="PF03796">
    <property type="entry name" value="DnaB_C"/>
    <property type="match status" value="1"/>
</dbReference>
<dbReference type="PROSITE" id="PS51199">
    <property type="entry name" value="SF4_HELICASE"/>
    <property type="match status" value="1"/>
</dbReference>
<evidence type="ECO:0000256" key="10">
    <source>
        <dbReference type="ARBA" id="ARBA00044932"/>
    </source>
</evidence>
<evidence type="ECO:0000256" key="14">
    <source>
        <dbReference type="SAM" id="MobiDB-lite"/>
    </source>
</evidence>
<dbReference type="SMART" id="SM00382">
    <property type="entry name" value="AAA"/>
    <property type="match status" value="1"/>
</dbReference>
<comment type="function">
    <text evidence="10 13">The main replicative DNA helicase, it participates in initiation and elongation during chromosome replication. Travels ahead of the DNA replisome, separating dsDNA into templates for DNA synthesis. A processive ATP-dependent 5'-3' DNA helicase it has DNA-dependent ATPase activity.</text>
</comment>
<dbReference type="EC" id="5.6.2.3" evidence="12 13"/>
<dbReference type="Gene3D" id="1.10.860.10">
    <property type="entry name" value="DNAb Helicase, Chain A"/>
    <property type="match status" value="1"/>
</dbReference>
<keyword evidence="2 13" id="KW-0639">Primosome</keyword>
<evidence type="ECO:0000256" key="12">
    <source>
        <dbReference type="NCBIfam" id="TIGR00665"/>
    </source>
</evidence>
<dbReference type="CDD" id="cd00984">
    <property type="entry name" value="DnaB_C"/>
    <property type="match status" value="1"/>
</dbReference>
<evidence type="ECO:0000256" key="2">
    <source>
        <dbReference type="ARBA" id="ARBA00022515"/>
    </source>
</evidence>
<dbReference type="InterPro" id="IPR036185">
    <property type="entry name" value="DNA_heli_DnaB-like_N_sf"/>
</dbReference>
<keyword evidence="7 13" id="KW-0067">ATP-binding</keyword>
<dbReference type="InterPro" id="IPR016136">
    <property type="entry name" value="DNA_helicase_N/primase_C"/>
</dbReference>
<dbReference type="PANTHER" id="PTHR30153:SF2">
    <property type="entry name" value="REPLICATIVE DNA HELICASE"/>
    <property type="match status" value="1"/>
</dbReference>
<comment type="catalytic activity">
    <reaction evidence="11 13">
        <text>ATP + H2O = ADP + phosphate + H(+)</text>
        <dbReference type="Rhea" id="RHEA:13065"/>
        <dbReference type="ChEBI" id="CHEBI:15377"/>
        <dbReference type="ChEBI" id="CHEBI:15378"/>
        <dbReference type="ChEBI" id="CHEBI:30616"/>
        <dbReference type="ChEBI" id="CHEBI:43474"/>
        <dbReference type="ChEBI" id="CHEBI:456216"/>
        <dbReference type="EC" id="5.6.2.3"/>
    </reaction>
</comment>
<comment type="caution">
    <text evidence="16">The sequence shown here is derived from an EMBL/GenBank/DDBJ whole genome shotgun (WGS) entry which is preliminary data.</text>
</comment>
<dbReference type="Pfam" id="PF00772">
    <property type="entry name" value="DnaB"/>
    <property type="match status" value="1"/>
</dbReference>
<dbReference type="SUPFAM" id="SSF48024">
    <property type="entry name" value="N-terminal domain of DnaB helicase"/>
    <property type="match status" value="1"/>
</dbReference>
<keyword evidence="8 13" id="KW-0238">DNA-binding</keyword>
<evidence type="ECO:0000256" key="3">
    <source>
        <dbReference type="ARBA" id="ARBA00022705"/>
    </source>
</evidence>
<dbReference type="InterPro" id="IPR007694">
    <property type="entry name" value="DNA_helicase_DnaB-like_C"/>
</dbReference>
<name>A0A932I002_UNCTE</name>
<dbReference type="NCBIfam" id="TIGR00665">
    <property type="entry name" value="DnaB"/>
    <property type="match status" value="1"/>
</dbReference>
<evidence type="ECO:0000256" key="7">
    <source>
        <dbReference type="ARBA" id="ARBA00022840"/>
    </source>
</evidence>
<keyword evidence="5 13" id="KW-0378">Hydrolase</keyword>
<dbReference type="GO" id="GO:0003677">
    <property type="term" value="F:DNA binding"/>
    <property type="evidence" value="ECO:0007669"/>
    <property type="project" value="UniProtKB-UniRule"/>
</dbReference>
<dbReference type="GO" id="GO:0006269">
    <property type="term" value="P:DNA replication, synthesis of primer"/>
    <property type="evidence" value="ECO:0007669"/>
    <property type="project" value="UniProtKB-UniRule"/>
</dbReference>
<dbReference type="FunFam" id="1.10.860.10:FF:000001">
    <property type="entry name" value="Replicative DNA helicase"/>
    <property type="match status" value="1"/>
</dbReference>
<dbReference type="InterPro" id="IPR007692">
    <property type="entry name" value="DNA_helicase_DnaB"/>
</dbReference>
<evidence type="ECO:0000313" key="17">
    <source>
        <dbReference type="Proteomes" id="UP000782312"/>
    </source>
</evidence>
<dbReference type="Gene3D" id="3.40.50.300">
    <property type="entry name" value="P-loop containing nucleotide triphosphate hydrolases"/>
    <property type="match status" value="1"/>
</dbReference>
<dbReference type="GO" id="GO:0016787">
    <property type="term" value="F:hydrolase activity"/>
    <property type="evidence" value="ECO:0007669"/>
    <property type="project" value="UniProtKB-KW"/>
</dbReference>
<keyword evidence="3 13" id="KW-0235">DNA replication</keyword>
<reference evidence="16" key="1">
    <citation type="submission" date="2020-07" db="EMBL/GenBank/DDBJ databases">
        <title>Huge and variable diversity of episymbiotic CPR bacteria and DPANN archaea in groundwater ecosystems.</title>
        <authorList>
            <person name="He C.Y."/>
            <person name="Keren R."/>
            <person name="Whittaker M."/>
            <person name="Farag I.F."/>
            <person name="Doudna J."/>
            <person name="Cate J.H.D."/>
            <person name="Banfield J.F."/>
        </authorList>
    </citation>
    <scope>NUCLEOTIDE SEQUENCE</scope>
    <source>
        <strain evidence="16">NC_groundwater_763_Ag_S-0.2um_68_21</strain>
    </source>
</reference>
<keyword evidence="6 13" id="KW-0347">Helicase</keyword>
<proteinExistence type="inferred from homology"/>
<evidence type="ECO:0000256" key="4">
    <source>
        <dbReference type="ARBA" id="ARBA00022741"/>
    </source>
</evidence>
<gene>
    <name evidence="16" type="primary">dnaB</name>
    <name evidence="16" type="ORF">HYZ11_14765</name>
</gene>
<feature type="region of interest" description="Disordered" evidence="14">
    <location>
        <begin position="27"/>
        <end position="50"/>
    </location>
</feature>
<sequence>MDCRGFRLRLNCGRLSSTPGFARRFTYPRSRSLTPPEAQRSEGRDRLPPQNIEAEERVLGALLLDPGMVAPVMEVLRPEHFYRRNHRVIFEAMVRLFERSDPIDILTVVDALKKEGQLETAGGSESVARLADDVSSARRAVTHAKLIRNAAILRSLIQASNAIAERAITAEEEVDGIVDDAERAILEVSSDRYQQSMGSMRDVIKITFPHLEELYDRKELVTGVPTGYTDFDRLTAGLQPGELCIIAGRPSMGKSAFALCVAEYAAVAAKVPAAIFSLEMSARSLAIRMMCGRAMVNARQLQSGYMPSSKWPDLIRAAGELSEAPIFIDDATDLSVFDIRAKCRRLQADKGLGLVVVDYLQLLSHRGRSSESRQVEISEISRGLKGLAKELNLPVVALSQLSRQAEQREGKRPTLADLRESGAIEQDADLVALLFREEYYSSTPENKGVATIIVAKQRNGPIGDLELRFFPDYARFTNLDTFHESPSAAAPAPAGADAYGEEETPF</sequence>
<dbReference type="InterPro" id="IPR027417">
    <property type="entry name" value="P-loop_NTPase"/>
</dbReference>
<dbReference type="GO" id="GO:0005829">
    <property type="term" value="C:cytosol"/>
    <property type="evidence" value="ECO:0007669"/>
    <property type="project" value="TreeGrafter"/>
</dbReference>
<feature type="compositionally biased region" description="Low complexity" evidence="14">
    <location>
        <begin position="486"/>
        <end position="498"/>
    </location>
</feature>
<accession>A0A932I002</accession>
<dbReference type="FunFam" id="3.40.50.300:FF:000351">
    <property type="entry name" value="Replicative DNA helicase"/>
    <property type="match status" value="1"/>
</dbReference>
<dbReference type="PANTHER" id="PTHR30153">
    <property type="entry name" value="REPLICATIVE DNA HELICASE DNAB"/>
    <property type="match status" value="1"/>
</dbReference>
<feature type="domain" description="SF4 helicase" evidence="15">
    <location>
        <begin position="217"/>
        <end position="483"/>
    </location>
</feature>
<dbReference type="EMBL" id="JACPUR010000035">
    <property type="protein sequence ID" value="MBI3128865.1"/>
    <property type="molecule type" value="Genomic_DNA"/>
</dbReference>
<keyword evidence="9" id="KW-0413">Isomerase</keyword>
<dbReference type="InterPro" id="IPR007693">
    <property type="entry name" value="DNA_helicase_DnaB-like_N"/>
</dbReference>
<dbReference type="GO" id="GO:0005524">
    <property type="term" value="F:ATP binding"/>
    <property type="evidence" value="ECO:0007669"/>
    <property type="project" value="UniProtKB-UniRule"/>
</dbReference>
<evidence type="ECO:0000256" key="11">
    <source>
        <dbReference type="ARBA" id="ARBA00048954"/>
    </source>
</evidence>